<dbReference type="Pfam" id="PF07687">
    <property type="entry name" value="M20_dimer"/>
    <property type="match status" value="1"/>
</dbReference>
<dbReference type="NCBIfam" id="NF005913">
    <property type="entry name" value="PRK07906.1"/>
    <property type="match status" value="1"/>
</dbReference>
<gene>
    <name evidence="7" type="ORF">GCM10017559_24380</name>
</gene>
<protein>
    <submittedName>
        <fullName evidence="7">M20/M25/M40 family metallo-hydrolase</fullName>
    </submittedName>
</protein>
<dbReference type="Pfam" id="PF01546">
    <property type="entry name" value="Peptidase_M20"/>
    <property type="match status" value="1"/>
</dbReference>
<accession>A0ABP6KGF2</accession>
<evidence type="ECO:0000313" key="8">
    <source>
        <dbReference type="Proteomes" id="UP001499930"/>
    </source>
</evidence>
<dbReference type="Proteomes" id="UP001499930">
    <property type="component" value="Unassembled WGS sequence"/>
</dbReference>
<dbReference type="Gene3D" id="1.10.150.900">
    <property type="match status" value="1"/>
</dbReference>
<keyword evidence="5" id="KW-0862">Zinc</keyword>
<dbReference type="Gene3D" id="3.30.70.360">
    <property type="match status" value="1"/>
</dbReference>
<sequence>MGGDAVPNPEEPHMTAINAEDEVAGLCRDLIRIDSTNAGDNAGPGERAAAEYVAEKLAEVGLEPQILESDDRRANVVARIAGEDSSRDALLLHGHLDVVPFDAGDWTLHPLSGEIADGCVWGRGAVDMKDMDAMILAVVRQRLSEGRRPPRDVVLAFTADEEAGGTYGAQWLADKHRDLFDGCSEAIGEVGGFSVTIDERRRLYLIEAAEKGIAWMRLTATGRAGHGSMLNAENAVTELAEAVGRIGRHEWPLRMTRTVEVFLRETAGALGLELDLDDPERTVAELGPLARMIGATLRNTANPTMLEAGYKANVIPQTATAHVDGRFLPGYEEEFFATLDELLGPNVTREFVYHDIAVETGFEGPLVRAMADALLAEDPGALAVPYTLSGGTDLKAFSRLGMRGFGFAPLRLPADLDFSGMFHGIDERVPVDSLRFGVRVLDRFLDGC</sequence>
<dbReference type="SUPFAM" id="SSF53187">
    <property type="entry name" value="Zn-dependent exopeptidases"/>
    <property type="match status" value="1"/>
</dbReference>
<evidence type="ECO:0000256" key="5">
    <source>
        <dbReference type="ARBA" id="ARBA00022833"/>
    </source>
</evidence>
<evidence type="ECO:0000256" key="3">
    <source>
        <dbReference type="ARBA" id="ARBA00022723"/>
    </source>
</evidence>
<dbReference type="CDD" id="cd05675">
    <property type="entry name" value="M20_yscS_like"/>
    <property type="match status" value="1"/>
</dbReference>
<dbReference type="InterPro" id="IPR036264">
    <property type="entry name" value="Bact_exopeptidase_dim_dom"/>
</dbReference>
<reference evidence="8" key="1">
    <citation type="journal article" date="2019" name="Int. J. Syst. Evol. Microbiol.">
        <title>The Global Catalogue of Microorganisms (GCM) 10K type strain sequencing project: providing services to taxonomists for standard genome sequencing and annotation.</title>
        <authorList>
            <consortium name="The Broad Institute Genomics Platform"/>
            <consortium name="The Broad Institute Genome Sequencing Center for Infectious Disease"/>
            <person name="Wu L."/>
            <person name="Ma J."/>
        </authorList>
    </citation>
    <scope>NUCLEOTIDE SEQUENCE [LARGE SCALE GENOMIC DNA]</scope>
    <source>
        <strain evidence="8">JCM 3106</strain>
    </source>
</reference>
<name>A0ABP6KGF2_9ACTN</name>
<feature type="domain" description="Peptidase M20 dimerisation" evidence="6">
    <location>
        <begin position="209"/>
        <end position="334"/>
    </location>
</feature>
<comment type="cofactor">
    <cofactor evidence="1">
        <name>Zn(2+)</name>
        <dbReference type="ChEBI" id="CHEBI:29105"/>
    </cofactor>
</comment>
<keyword evidence="8" id="KW-1185">Reference proteome</keyword>
<dbReference type="PANTHER" id="PTHR43808">
    <property type="entry name" value="ACETYLORNITHINE DEACETYLASE"/>
    <property type="match status" value="1"/>
</dbReference>
<keyword evidence="3" id="KW-0479">Metal-binding</keyword>
<evidence type="ECO:0000259" key="6">
    <source>
        <dbReference type="Pfam" id="PF07687"/>
    </source>
</evidence>
<evidence type="ECO:0000256" key="1">
    <source>
        <dbReference type="ARBA" id="ARBA00001947"/>
    </source>
</evidence>
<evidence type="ECO:0000256" key="4">
    <source>
        <dbReference type="ARBA" id="ARBA00022801"/>
    </source>
</evidence>
<comment type="caution">
    <text evidence="7">The sequence shown here is derived from an EMBL/GenBank/DDBJ whole genome shotgun (WGS) entry which is preliminary data.</text>
</comment>
<dbReference type="Gene3D" id="3.40.630.10">
    <property type="entry name" value="Zn peptidases"/>
    <property type="match status" value="1"/>
</dbReference>
<dbReference type="PROSITE" id="PS00758">
    <property type="entry name" value="ARGE_DAPE_CPG2_1"/>
    <property type="match status" value="1"/>
</dbReference>
<evidence type="ECO:0000256" key="2">
    <source>
        <dbReference type="ARBA" id="ARBA00006247"/>
    </source>
</evidence>
<evidence type="ECO:0000313" key="7">
    <source>
        <dbReference type="EMBL" id="GAA3002284.1"/>
    </source>
</evidence>
<dbReference type="InterPro" id="IPR050072">
    <property type="entry name" value="Peptidase_M20A"/>
</dbReference>
<dbReference type="PANTHER" id="PTHR43808:SF8">
    <property type="entry name" value="PEPTIDASE M20 DIMERISATION DOMAIN-CONTAINING PROTEIN"/>
    <property type="match status" value="1"/>
</dbReference>
<dbReference type="SUPFAM" id="SSF55031">
    <property type="entry name" value="Bacterial exopeptidase dimerisation domain"/>
    <property type="match status" value="1"/>
</dbReference>
<proteinExistence type="inferred from homology"/>
<comment type="similarity">
    <text evidence="2">Belongs to the peptidase M20A family.</text>
</comment>
<dbReference type="InterPro" id="IPR001261">
    <property type="entry name" value="ArgE/DapE_CS"/>
</dbReference>
<organism evidence="7 8">
    <name type="scientific">Streptosporangium longisporum</name>
    <dbReference type="NCBI Taxonomy" id="46187"/>
    <lineage>
        <taxon>Bacteria</taxon>
        <taxon>Bacillati</taxon>
        <taxon>Actinomycetota</taxon>
        <taxon>Actinomycetes</taxon>
        <taxon>Streptosporangiales</taxon>
        <taxon>Streptosporangiaceae</taxon>
        <taxon>Streptosporangium</taxon>
    </lineage>
</organism>
<dbReference type="InterPro" id="IPR011650">
    <property type="entry name" value="Peptidase_M20_dimer"/>
</dbReference>
<dbReference type="EMBL" id="BAAAWD010000006">
    <property type="protein sequence ID" value="GAA3002284.1"/>
    <property type="molecule type" value="Genomic_DNA"/>
</dbReference>
<dbReference type="InterPro" id="IPR002933">
    <property type="entry name" value="Peptidase_M20"/>
</dbReference>
<keyword evidence="4" id="KW-0378">Hydrolase</keyword>